<evidence type="ECO:0000313" key="3">
    <source>
        <dbReference type="Proteomes" id="UP000189299"/>
    </source>
</evidence>
<dbReference type="STRING" id="53346.A5802_002749"/>
<feature type="signal peptide" evidence="1">
    <location>
        <begin position="1"/>
        <end position="21"/>
    </location>
</feature>
<protein>
    <recommendedName>
        <fullName evidence="4">Lactococcin 972 family bacteriocin</fullName>
    </recommendedName>
</protein>
<dbReference type="OrthoDB" id="2236972at2"/>
<keyword evidence="1" id="KW-0732">Signal</keyword>
<accession>A0A1V2UEK2</accession>
<evidence type="ECO:0000256" key="1">
    <source>
        <dbReference type="SAM" id="SignalP"/>
    </source>
</evidence>
<sequence>MKKQVVLLLGLLTLSVGLSGANPIAIAEETTHSHGTPTVLLKQDSVLSTLVASSSAEDEKQTDRGIGYYWKCHTCGYNSEWHLFASTAVSAANKHAQQYNHVTSVYPN</sequence>
<dbReference type="RefSeq" id="WP_062805720.1">
    <property type="nucleotide sequence ID" value="NZ_CABMMO010000013.1"/>
</dbReference>
<gene>
    <name evidence="2" type="ORF">BTN92_12435</name>
</gene>
<organism evidence="2 3">
    <name type="scientific">Enterococcus mundtii</name>
    <dbReference type="NCBI Taxonomy" id="53346"/>
    <lineage>
        <taxon>Bacteria</taxon>
        <taxon>Bacillati</taxon>
        <taxon>Bacillota</taxon>
        <taxon>Bacilli</taxon>
        <taxon>Lactobacillales</taxon>
        <taxon>Enterococcaceae</taxon>
        <taxon>Enterococcus</taxon>
    </lineage>
</organism>
<dbReference type="EMBL" id="MSTR01000013">
    <property type="protein sequence ID" value="ONN41658.1"/>
    <property type="molecule type" value="Genomic_DNA"/>
</dbReference>
<evidence type="ECO:0008006" key="4">
    <source>
        <dbReference type="Google" id="ProtNLM"/>
    </source>
</evidence>
<proteinExistence type="predicted"/>
<reference evidence="2 3" key="1">
    <citation type="submission" date="2016-12" db="EMBL/GenBank/DDBJ databases">
        <authorList>
            <person name="Song W.-J."/>
            <person name="Kurnit D.M."/>
        </authorList>
    </citation>
    <scope>NUCLEOTIDE SEQUENCE [LARGE SCALE GENOMIC DNA]</scope>
    <source>
        <strain evidence="2 3">CGB1038-1_S1</strain>
    </source>
</reference>
<evidence type="ECO:0000313" key="2">
    <source>
        <dbReference type="EMBL" id="ONN41658.1"/>
    </source>
</evidence>
<feature type="chain" id="PRO_5038376746" description="Lactococcin 972 family bacteriocin" evidence="1">
    <location>
        <begin position="22"/>
        <end position="108"/>
    </location>
</feature>
<dbReference type="AlphaFoldDB" id="A0A1V2UEK2"/>
<dbReference type="Proteomes" id="UP000189299">
    <property type="component" value="Unassembled WGS sequence"/>
</dbReference>
<name>A0A1V2UEK2_ENTMU</name>
<comment type="caution">
    <text evidence="2">The sequence shown here is derived from an EMBL/GenBank/DDBJ whole genome shotgun (WGS) entry which is preliminary data.</text>
</comment>